<dbReference type="PROSITE" id="PS00893">
    <property type="entry name" value="NUDIX_BOX"/>
    <property type="match status" value="1"/>
</dbReference>
<name>A0ABY4YKR0_9MICO</name>
<dbReference type="GO" id="GO:0016787">
    <property type="term" value="F:hydrolase activity"/>
    <property type="evidence" value="ECO:0007669"/>
    <property type="project" value="UniProtKB-KW"/>
</dbReference>
<evidence type="ECO:0000256" key="6">
    <source>
        <dbReference type="ARBA" id="ARBA00022801"/>
    </source>
</evidence>
<dbReference type="PANTHER" id="PTHR42904">
    <property type="entry name" value="NUDIX HYDROLASE, NUDC SUBFAMILY"/>
    <property type="match status" value="1"/>
</dbReference>
<dbReference type="InterPro" id="IPR020084">
    <property type="entry name" value="NUDIX_hydrolase_CS"/>
</dbReference>
<comment type="similarity">
    <text evidence="3">Belongs to the Nudix hydrolase family. NudC subfamily.</text>
</comment>
<dbReference type="InterPro" id="IPR049734">
    <property type="entry name" value="NudC-like_C"/>
</dbReference>
<comment type="cofactor">
    <cofactor evidence="2">
        <name>Zn(2+)</name>
        <dbReference type="ChEBI" id="CHEBI:29105"/>
    </cofactor>
</comment>
<dbReference type="Proteomes" id="UP001056535">
    <property type="component" value="Chromosome"/>
</dbReference>
<dbReference type="EC" id="3.6.1.22" evidence="4"/>
<dbReference type="InterPro" id="IPR015376">
    <property type="entry name" value="Znr_NADH_PPase"/>
</dbReference>
<sequence>MSLDSEALLDLSLSRGTLNRNGLGRRDGDPVAAALANSDTRIVDLTGGRALTCRVDGQLRLVHRAPRFADSAAQTLYLGHDVDGTDYVAVLHEEGDPGAEAPPGRGWRNLREAGAELDDLESGVLTTAVALANWHARHQFCPRCGALTVVEEGGWVRRCTVDGSQHYPRTDAAIIVAVTDPDERILLARGPHWPEGRMSVLAGFVEAGESLEAAVHREVMEEVGLTLTDLTYRGNQPWPFPASLMVGFRARAEQTRLTLDETEIVEASWFTRGELSFAARSGQVALPPRVSIARILIEHWHGGPIEAVSDVAATADPRAAR</sequence>
<dbReference type="CDD" id="cd03429">
    <property type="entry name" value="NUDIX_NADH_pyrophosphatase_Nudt13"/>
    <property type="match status" value="1"/>
</dbReference>
<dbReference type="Gene3D" id="3.90.79.10">
    <property type="entry name" value="Nucleoside Triphosphate Pyrophosphohydrolase"/>
    <property type="match status" value="1"/>
</dbReference>
<reference evidence="11" key="1">
    <citation type="submission" date="2022-06" db="EMBL/GenBank/DDBJ databases">
        <title>Ornithinimicrobium JY.X270.</title>
        <authorList>
            <person name="Huang Y."/>
        </authorList>
    </citation>
    <scope>NUCLEOTIDE SEQUENCE</scope>
    <source>
        <strain evidence="11">JY.X270</strain>
    </source>
</reference>
<dbReference type="Gene3D" id="3.90.79.20">
    <property type="match status" value="1"/>
</dbReference>
<evidence type="ECO:0000256" key="2">
    <source>
        <dbReference type="ARBA" id="ARBA00001947"/>
    </source>
</evidence>
<comment type="catalytic activity">
    <reaction evidence="9">
        <text>a 5'-end NAD(+)-phospho-ribonucleoside in mRNA + H2O = a 5'-end phospho-adenosine-phospho-ribonucleoside in mRNA + beta-nicotinamide D-ribonucleotide + 2 H(+)</text>
        <dbReference type="Rhea" id="RHEA:60876"/>
        <dbReference type="Rhea" id="RHEA-COMP:15698"/>
        <dbReference type="Rhea" id="RHEA-COMP:15719"/>
        <dbReference type="ChEBI" id="CHEBI:14649"/>
        <dbReference type="ChEBI" id="CHEBI:15377"/>
        <dbReference type="ChEBI" id="CHEBI:15378"/>
        <dbReference type="ChEBI" id="CHEBI:144029"/>
        <dbReference type="ChEBI" id="CHEBI:144051"/>
    </reaction>
    <physiologicalReaction direction="left-to-right" evidence="9">
        <dbReference type="Rhea" id="RHEA:60877"/>
    </physiologicalReaction>
</comment>
<evidence type="ECO:0000256" key="9">
    <source>
        <dbReference type="ARBA" id="ARBA00023679"/>
    </source>
</evidence>
<evidence type="ECO:0000256" key="5">
    <source>
        <dbReference type="ARBA" id="ARBA00022723"/>
    </source>
</evidence>
<dbReference type="Pfam" id="PF09297">
    <property type="entry name" value="Zn_ribbon_NUD"/>
    <property type="match status" value="1"/>
</dbReference>
<dbReference type="InterPro" id="IPR015375">
    <property type="entry name" value="NADH_PPase-like_N"/>
</dbReference>
<dbReference type="PROSITE" id="PS51462">
    <property type="entry name" value="NUDIX"/>
    <property type="match status" value="1"/>
</dbReference>
<dbReference type="RefSeq" id="WP_252621946.1">
    <property type="nucleotide sequence ID" value="NZ_CP099490.1"/>
</dbReference>
<dbReference type="Pfam" id="PF00293">
    <property type="entry name" value="NUDIX"/>
    <property type="match status" value="1"/>
</dbReference>
<evidence type="ECO:0000256" key="8">
    <source>
        <dbReference type="ARBA" id="ARBA00023027"/>
    </source>
</evidence>
<dbReference type="Pfam" id="PF09296">
    <property type="entry name" value="NUDIX-like"/>
    <property type="match status" value="1"/>
</dbReference>
<gene>
    <name evidence="11" type="primary">nudC</name>
    <name evidence="11" type="ORF">NF557_04245</name>
</gene>
<organism evidence="11 12">
    <name type="scientific">Ornithinimicrobium cryptoxanthini</name>
    <dbReference type="NCBI Taxonomy" id="2934161"/>
    <lineage>
        <taxon>Bacteria</taxon>
        <taxon>Bacillati</taxon>
        <taxon>Actinomycetota</taxon>
        <taxon>Actinomycetes</taxon>
        <taxon>Micrococcales</taxon>
        <taxon>Ornithinimicrobiaceae</taxon>
        <taxon>Ornithinimicrobium</taxon>
    </lineage>
</organism>
<proteinExistence type="inferred from homology"/>
<dbReference type="NCBIfam" id="NF001299">
    <property type="entry name" value="PRK00241.1"/>
    <property type="match status" value="1"/>
</dbReference>
<keyword evidence="7" id="KW-0460">Magnesium</keyword>
<protein>
    <recommendedName>
        <fullName evidence="4">NAD(+) diphosphatase</fullName>
        <ecNumber evidence="4">3.6.1.22</ecNumber>
    </recommendedName>
</protein>
<feature type="domain" description="Nudix hydrolase" evidence="10">
    <location>
        <begin position="168"/>
        <end position="292"/>
    </location>
</feature>
<keyword evidence="12" id="KW-1185">Reference proteome</keyword>
<comment type="cofactor">
    <cofactor evidence="1">
        <name>Mg(2+)</name>
        <dbReference type="ChEBI" id="CHEBI:18420"/>
    </cofactor>
</comment>
<accession>A0ABY4YKR0</accession>
<dbReference type="InterPro" id="IPR015797">
    <property type="entry name" value="NUDIX_hydrolase-like_dom_sf"/>
</dbReference>
<evidence type="ECO:0000259" key="10">
    <source>
        <dbReference type="PROSITE" id="PS51462"/>
    </source>
</evidence>
<keyword evidence="5" id="KW-0479">Metal-binding</keyword>
<evidence type="ECO:0000256" key="7">
    <source>
        <dbReference type="ARBA" id="ARBA00022842"/>
    </source>
</evidence>
<evidence type="ECO:0000256" key="1">
    <source>
        <dbReference type="ARBA" id="ARBA00001946"/>
    </source>
</evidence>
<evidence type="ECO:0000256" key="4">
    <source>
        <dbReference type="ARBA" id="ARBA00012381"/>
    </source>
</evidence>
<dbReference type="InterPro" id="IPR000086">
    <property type="entry name" value="NUDIX_hydrolase_dom"/>
</dbReference>
<evidence type="ECO:0000313" key="11">
    <source>
        <dbReference type="EMBL" id="USQ77136.1"/>
    </source>
</evidence>
<dbReference type="SUPFAM" id="SSF55811">
    <property type="entry name" value="Nudix"/>
    <property type="match status" value="1"/>
</dbReference>
<keyword evidence="8" id="KW-0520">NAD</keyword>
<dbReference type="InterPro" id="IPR050241">
    <property type="entry name" value="NAD-cap_RNA_hydrolase_NudC"/>
</dbReference>
<keyword evidence="6 11" id="KW-0378">Hydrolase</keyword>
<evidence type="ECO:0000256" key="3">
    <source>
        <dbReference type="ARBA" id="ARBA00009595"/>
    </source>
</evidence>
<dbReference type="PANTHER" id="PTHR42904:SF6">
    <property type="entry name" value="NAD-CAPPED RNA HYDROLASE NUDT12"/>
    <property type="match status" value="1"/>
</dbReference>
<evidence type="ECO:0000313" key="12">
    <source>
        <dbReference type="Proteomes" id="UP001056535"/>
    </source>
</evidence>
<dbReference type="EMBL" id="CP099490">
    <property type="protein sequence ID" value="USQ77136.1"/>
    <property type="molecule type" value="Genomic_DNA"/>
</dbReference>